<evidence type="ECO:0000256" key="1">
    <source>
        <dbReference type="ARBA" id="ARBA00004196"/>
    </source>
</evidence>
<keyword evidence="3" id="KW-0812">Transmembrane</keyword>
<organism evidence="8 9">
    <name type="scientific">Humibacter ginsenosidimutans</name>
    <dbReference type="NCBI Taxonomy" id="2599293"/>
    <lineage>
        <taxon>Bacteria</taxon>
        <taxon>Bacillati</taxon>
        <taxon>Actinomycetota</taxon>
        <taxon>Actinomycetes</taxon>
        <taxon>Micrococcales</taxon>
        <taxon>Microbacteriaceae</taxon>
        <taxon>Humibacter</taxon>
    </lineage>
</organism>
<gene>
    <name evidence="8" type="ORF">FPZ11_15040</name>
</gene>
<feature type="domain" description="Thioredoxin" evidence="7">
    <location>
        <begin position="55"/>
        <end position="199"/>
    </location>
</feature>
<dbReference type="GO" id="GO:0030313">
    <property type="term" value="C:cell envelope"/>
    <property type="evidence" value="ECO:0007669"/>
    <property type="project" value="UniProtKB-SubCell"/>
</dbReference>
<dbReference type="PANTHER" id="PTHR42852:SF6">
    <property type="entry name" value="THIOL:DISULFIDE INTERCHANGE PROTEIN DSBE"/>
    <property type="match status" value="1"/>
</dbReference>
<reference evidence="8 9" key="1">
    <citation type="submission" date="2019-07" db="EMBL/GenBank/DDBJ databases">
        <title>Full genome sequence of Humibacter sp. WJ7-1.</title>
        <authorList>
            <person name="Im W.-T."/>
        </authorList>
    </citation>
    <scope>NUCLEOTIDE SEQUENCE [LARGE SCALE GENOMIC DNA]</scope>
    <source>
        <strain evidence="8 9">WJ7-1</strain>
    </source>
</reference>
<evidence type="ECO:0000256" key="5">
    <source>
        <dbReference type="ARBA" id="ARBA00023284"/>
    </source>
</evidence>
<keyword evidence="2" id="KW-0201">Cytochrome c-type biogenesis</keyword>
<feature type="chain" id="PRO_5023129189" evidence="6">
    <location>
        <begin position="33"/>
        <end position="203"/>
    </location>
</feature>
<name>A0A5B8MB35_9MICO</name>
<keyword evidence="5" id="KW-0676">Redox-active center</keyword>
<dbReference type="EMBL" id="CP042305">
    <property type="protein sequence ID" value="QDZ16912.1"/>
    <property type="molecule type" value="Genomic_DNA"/>
</dbReference>
<dbReference type="GO" id="GO:0016491">
    <property type="term" value="F:oxidoreductase activity"/>
    <property type="evidence" value="ECO:0007669"/>
    <property type="project" value="InterPro"/>
</dbReference>
<sequence>MRARVRARVVLAVSTALLLSLGLAGCTNDALAQQYRDGSSKNYVAGDGSITEITVKNRGKPIRFSADLEDGTPITSSAYTGRVVVVNFWYAGCPPCRAEAPDLEKTYTAFSSQGVRFLGVNVRDQAATARSFASEFGITYPSVLDVDRGTMQLAFSGVVAPNAVPTTIVLDRNGRVAARVLGKIPDASVLEALITTVLKEPSQ</sequence>
<dbReference type="InterPro" id="IPR013766">
    <property type="entry name" value="Thioredoxin_domain"/>
</dbReference>
<keyword evidence="6" id="KW-0732">Signal</keyword>
<dbReference type="AlphaFoldDB" id="A0A5B8MB35"/>
<dbReference type="Pfam" id="PF08534">
    <property type="entry name" value="Redoxin"/>
    <property type="match status" value="1"/>
</dbReference>
<dbReference type="InterPro" id="IPR017937">
    <property type="entry name" value="Thioredoxin_CS"/>
</dbReference>
<dbReference type="KEGG" id="huw:FPZ11_15040"/>
<evidence type="ECO:0000256" key="3">
    <source>
        <dbReference type="ARBA" id="ARBA00022968"/>
    </source>
</evidence>
<evidence type="ECO:0000259" key="7">
    <source>
        <dbReference type="PROSITE" id="PS51352"/>
    </source>
</evidence>
<evidence type="ECO:0000256" key="4">
    <source>
        <dbReference type="ARBA" id="ARBA00023157"/>
    </source>
</evidence>
<keyword evidence="4" id="KW-1015">Disulfide bond</keyword>
<evidence type="ECO:0000256" key="6">
    <source>
        <dbReference type="SAM" id="SignalP"/>
    </source>
</evidence>
<dbReference type="PROSITE" id="PS51352">
    <property type="entry name" value="THIOREDOXIN_2"/>
    <property type="match status" value="1"/>
</dbReference>
<dbReference type="CDD" id="cd02966">
    <property type="entry name" value="TlpA_like_family"/>
    <property type="match status" value="1"/>
</dbReference>
<dbReference type="InterPro" id="IPR013740">
    <property type="entry name" value="Redoxin"/>
</dbReference>
<evidence type="ECO:0000313" key="8">
    <source>
        <dbReference type="EMBL" id="QDZ16912.1"/>
    </source>
</evidence>
<accession>A0A5B8MB35</accession>
<dbReference type="InterPro" id="IPR050553">
    <property type="entry name" value="Thioredoxin_ResA/DsbE_sf"/>
</dbReference>
<dbReference type="GO" id="GO:0017004">
    <property type="term" value="P:cytochrome complex assembly"/>
    <property type="evidence" value="ECO:0007669"/>
    <property type="project" value="UniProtKB-KW"/>
</dbReference>
<evidence type="ECO:0000313" key="9">
    <source>
        <dbReference type="Proteomes" id="UP000320216"/>
    </source>
</evidence>
<comment type="subcellular location">
    <subcellularLocation>
        <location evidence="1">Cell envelope</location>
    </subcellularLocation>
</comment>
<evidence type="ECO:0000256" key="2">
    <source>
        <dbReference type="ARBA" id="ARBA00022748"/>
    </source>
</evidence>
<dbReference type="OrthoDB" id="9796554at2"/>
<dbReference type="PANTHER" id="PTHR42852">
    <property type="entry name" value="THIOL:DISULFIDE INTERCHANGE PROTEIN DSBE"/>
    <property type="match status" value="1"/>
</dbReference>
<protein>
    <submittedName>
        <fullName evidence="8">TlpA family protein disulfide reductase</fullName>
    </submittedName>
</protein>
<dbReference type="InterPro" id="IPR036249">
    <property type="entry name" value="Thioredoxin-like_sf"/>
</dbReference>
<dbReference type="PROSITE" id="PS00194">
    <property type="entry name" value="THIOREDOXIN_1"/>
    <property type="match status" value="1"/>
</dbReference>
<dbReference type="PROSITE" id="PS51257">
    <property type="entry name" value="PROKAR_LIPOPROTEIN"/>
    <property type="match status" value="1"/>
</dbReference>
<keyword evidence="9" id="KW-1185">Reference proteome</keyword>
<keyword evidence="3" id="KW-0735">Signal-anchor</keyword>
<feature type="signal peptide" evidence="6">
    <location>
        <begin position="1"/>
        <end position="32"/>
    </location>
</feature>
<dbReference type="Gene3D" id="3.40.30.10">
    <property type="entry name" value="Glutaredoxin"/>
    <property type="match status" value="1"/>
</dbReference>
<dbReference type="Proteomes" id="UP000320216">
    <property type="component" value="Chromosome"/>
</dbReference>
<proteinExistence type="predicted"/>
<dbReference type="SUPFAM" id="SSF52833">
    <property type="entry name" value="Thioredoxin-like"/>
    <property type="match status" value="1"/>
</dbReference>